<reference evidence="1" key="1">
    <citation type="submission" date="2018-07" db="EMBL/GenBank/DDBJ databases">
        <title>Genome assembly of strain Ka43.</title>
        <authorList>
            <person name="Kukolya J."/>
            <person name="Nagy I."/>
            <person name="Horvath B."/>
            <person name="Toth A."/>
        </authorList>
    </citation>
    <scope>NUCLEOTIDE SEQUENCE</scope>
    <source>
        <strain evidence="1">KB43</strain>
    </source>
</reference>
<name>A0A928V3P7_9GAMM</name>
<dbReference type="Proteomes" id="UP000652567">
    <property type="component" value="Unassembled WGS sequence"/>
</dbReference>
<dbReference type="AlphaFoldDB" id="A0A928V3P7"/>
<organism evidence="1 2">
    <name type="scientific">Cellvibrio polysaccharolyticus</name>
    <dbReference type="NCBI Taxonomy" id="2082724"/>
    <lineage>
        <taxon>Bacteria</taxon>
        <taxon>Pseudomonadati</taxon>
        <taxon>Pseudomonadota</taxon>
        <taxon>Gammaproteobacteria</taxon>
        <taxon>Cellvibrionales</taxon>
        <taxon>Cellvibrionaceae</taxon>
        <taxon>Cellvibrio</taxon>
    </lineage>
</organism>
<accession>A0A928V3P7</accession>
<protein>
    <submittedName>
        <fullName evidence="1">Uncharacterized protein</fullName>
    </submittedName>
</protein>
<evidence type="ECO:0000313" key="2">
    <source>
        <dbReference type="Proteomes" id="UP000652567"/>
    </source>
</evidence>
<proteinExistence type="predicted"/>
<sequence>MYFSFRLANLMYVEKSVNANIPKVGLNNDGNLPEYDLKATKWHVSTFFWQFLGWIYSAPQGAASIRKPVPEDKLRRKKGCNP</sequence>
<dbReference type="RefSeq" id="WP_193908972.1">
    <property type="nucleotide sequence ID" value="NZ_PRDL01000001.1"/>
</dbReference>
<gene>
    <name evidence="1" type="ORF">C4F51_08670</name>
</gene>
<keyword evidence="2" id="KW-1185">Reference proteome</keyword>
<dbReference type="EMBL" id="PRDL01000001">
    <property type="protein sequence ID" value="MBE8717258.1"/>
    <property type="molecule type" value="Genomic_DNA"/>
</dbReference>
<comment type="caution">
    <text evidence="1">The sequence shown here is derived from an EMBL/GenBank/DDBJ whole genome shotgun (WGS) entry which is preliminary data.</text>
</comment>
<evidence type="ECO:0000313" key="1">
    <source>
        <dbReference type="EMBL" id="MBE8717258.1"/>
    </source>
</evidence>